<evidence type="ECO:0000256" key="1">
    <source>
        <dbReference type="ARBA" id="ARBA00004429"/>
    </source>
</evidence>
<gene>
    <name evidence="14" type="primary">trkH</name>
    <name evidence="14" type="ORF">Pla110_02940</name>
</gene>
<keyword evidence="7 13" id="KW-0812">Transmembrane</keyword>
<keyword evidence="8 12" id="KW-0630">Potassium</keyword>
<evidence type="ECO:0000256" key="5">
    <source>
        <dbReference type="ARBA" id="ARBA00022519"/>
    </source>
</evidence>
<dbReference type="Pfam" id="PF02386">
    <property type="entry name" value="TrkH"/>
    <property type="match status" value="1"/>
</dbReference>
<feature type="transmembrane region" description="Helical" evidence="13">
    <location>
        <begin position="162"/>
        <end position="186"/>
    </location>
</feature>
<keyword evidence="6" id="KW-0633">Potassium transport</keyword>
<dbReference type="KEGG" id="plon:Pla110_02940"/>
<feature type="binding site" evidence="12">
    <location>
        <position position="483"/>
    </location>
    <ligand>
        <name>K(+)</name>
        <dbReference type="ChEBI" id="CHEBI:29103"/>
    </ligand>
</feature>
<feature type="binding site" evidence="12">
    <location>
        <position position="124"/>
    </location>
    <ligand>
        <name>K(+)</name>
        <dbReference type="ChEBI" id="CHEBI:29103"/>
    </ligand>
</feature>
<evidence type="ECO:0000256" key="10">
    <source>
        <dbReference type="ARBA" id="ARBA00023065"/>
    </source>
</evidence>
<accession>A0A518CH90</accession>
<feature type="transmembrane region" description="Helical" evidence="13">
    <location>
        <begin position="506"/>
        <end position="531"/>
    </location>
</feature>
<feature type="transmembrane region" description="Helical" evidence="13">
    <location>
        <begin position="207"/>
        <end position="226"/>
    </location>
</feature>
<keyword evidence="11 13" id="KW-0472">Membrane</keyword>
<feature type="transmembrane region" description="Helical" evidence="13">
    <location>
        <begin position="308"/>
        <end position="327"/>
    </location>
</feature>
<evidence type="ECO:0000313" key="14">
    <source>
        <dbReference type="EMBL" id="QDU78590.1"/>
    </source>
</evidence>
<comment type="subcellular location">
    <subcellularLocation>
        <location evidence="1">Cell inner membrane</location>
        <topology evidence="1">Multi-pass membrane protein</topology>
    </subcellularLocation>
</comment>
<feature type="transmembrane region" description="Helical" evidence="13">
    <location>
        <begin position="370"/>
        <end position="391"/>
    </location>
</feature>
<feature type="transmembrane region" description="Helical" evidence="13">
    <location>
        <begin position="267"/>
        <end position="287"/>
    </location>
</feature>
<evidence type="ECO:0000256" key="2">
    <source>
        <dbReference type="ARBA" id="ARBA00009137"/>
    </source>
</evidence>
<keyword evidence="15" id="KW-1185">Reference proteome</keyword>
<dbReference type="PIRSF" id="PIRSF006247">
    <property type="entry name" value="TrkH"/>
    <property type="match status" value="1"/>
</dbReference>
<keyword evidence="10" id="KW-0406">Ion transport</keyword>
<dbReference type="OrthoDB" id="9810952at2"/>
<dbReference type="RefSeq" id="WP_144992471.1">
    <property type="nucleotide sequence ID" value="NZ_CP036281.1"/>
</dbReference>
<feature type="transmembrane region" description="Helical" evidence="13">
    <location>
        <begin position="9"/>
        <end position="29"/>
    </location>
</feature>
<keyword evidence="12" id="KW-0479">Metal-binding</keyword>
<name>A0A518CH90_9PLAN</name>
<protein>
    <submittedName>
        <fullName evidence="14">Trk system potassium uptake protein TrkH</fullName>
    </submittedName>
</protein>
<feature type="binding site" evidence="12">
    <location>
        <position position="353"/>
    </location>
    <ligand>
        <name>K(+)</name>
        <dbReference type="ChEBI" id="CHEBI:29103"/>
    </ligand>
</feature>
<keyword evidence="5" id="KW-0997">Cell inner membrane</keyword>
<dbReference type="InterPro" id="IPR003445">
    <property type="entry name" value="Cat_transpt"/>
</dbReference>
<evidence type="ECO:0000256" key="12">
    <source>
        <dbReference type="PIRSR" id="PIRSR006247-1"/>
    </source>
</evidence>
<evidence type="ECO:0000256" key="13">
    <source>
        <dbReference type="SAM" id="Phobius"/>
    </source>
</evidence>
<dbReference type="EMBL" id="CP036281">
    <property type="protein sequence ID" value="QDU78590.1"/>
    <property type="molecule type" value="Genomic_DNA"/>
</dbReference>
<dbReference type="GO" id="GO:0015379">
    <property type="term" value="F:potassium:chloride symporter activity"/>
    <property type="evidence" value="ECO:0007669"/>
    <property type="project" value="InterPro"/>
</dbReference>
<feature type="binding site" evidence="12">
    <location>
        <position position="352"/>
    </location>
    <ligand>
        <name>K(+)</name>
        <dbReference type="ChEBI" id="CHEBI:29103"/>
    </ligand>
</feature>
<feature type="binding site" evidence="12">
    <location>
        <position position="245"/>
    </location>
    <ligand>
        <name>K(+)</name>
        <dbReference type="ChEBI" id="CHEBI:29103"/>
    </ligand>
</feature>
<proteinExistence type="inferred from homology"/>
<feature type="transmembrane region" description="Helical" evidence="13">
    <location>
        <begin position="76"/>
        <end position="97"/>
    </location>
</feature>
<dbReference type="GO" id="GO:0005886">
    <property type="term" value="C:plasma membrane"/>
    <property type="evidence" value="ECO:0007669"/>
    <property type="project" value="UniProtKB-SubCell"/>
</dbReference>
<keyword evidence="4" id="KW-1003">Cell membrane</keyword>
<evidence type="ECO:0000256" key="11">
    <source>
        <dbReference type="ARBA" id="ARBA00023136"/>
    </source>
</evidence>
<organism evidence="14 15">
    <name type="scientific">Polystyrenella longa</name>
    <dbReference type="NCBI Taxonomy" id="2528007"/>
    <lineage>
        <taxon>Bacteria</taxon>
        <taxon>Pseudomonadati</taxon>
        <taxon>Planctomycetota</taxon>
        <taxon>Planctomycetia</taxon>
        <taxon>Planctomycetales</taxon>
        <taxon>Planctomycetaceae</taxon>
        <taxon>Polystyrenella</taxon>
    </lineage>
</organism>
<comment type="similarity">
    <text evidence="2">Belongs to the TrkH potassium transport family.</text>
</comment>
<dbReference type="AlphaFoldDB" id="A0A518CH90"/>
<evidence type="ECO:0000256" key="3">
    <source>
        <dbReference type="ARBA" id="ARBA00022448"/>
    </source>
</evidence>
<evidence type="ECO:0000256" key="6">
    <source>
        <dbReference type="ARBA" id="ARBA00022538"/>
    </source>
</evidence>
<feature type="transmembrane region" description="Helical" evidence="13">
    <location>
        <begin position="431"/>
        <end position="452"/>
    </location>
</feature>
<evidence type="ECO:0000256" key="7">
    <source>
        <dbReference type="ARBA" id="ARBA00022692"/>
    </source>
</evidence>
<feature type="binding site" evidence="12">
    <location>
        <position position="123"/>
    </location>
    <ligand>
        <name>K(+)</name>
        <dbReference type="ChEBI" id="CHEBI:29103"/>
    </ligand>
</feature>
<feature type="transmembrane region" description="Helical" evidence="13">
    <location>
        <begin position="41"/>
        <end position="64"/>
    </location>
</feature>
<keyword evidence="3" id="KW-0813">Transport</keyword>
<dbReference type="Proteomes" id="UP000317178">
    <property type="component" value="Chromosome"/>
</dbReference>
<evidence type="ECO:0000313" key="15">
    <source>
        <dbReference type="Proteomes" id="UP000317178"/>
    </source>
</evidence>
<dbReference type="GO" id="GO:0046872">
    <property type="term" value="F:metal ion binding"/>
    <property type="evidence" value="ECO:0007669"/>
    <property type="project" value="UniProtKB-KW"/>
</dbReference>
<dbReference type="InterPro" id="IPR004772">
    <property type="entry name" value="TrkH"/>
</dbReference>
<dbReference type="PANTHER" id="PTHR32024">
    <property type="entry name" value="TRK SYSTEM POTASSIUM UPTAKE PROTEIN TRKG-RELATED"/>
    <property type="match status" value="1"/>
</dbReference>
<evidence type="ECO:0000256" key="4">
    <source>
        <dbReference type="ARBA" id="ARBA00022475"/>
    </source>
</evidence>
<evidence type="ECO:0000256" key="9">
    <source>
        <dbReference type="ARBA" id="ARBA00022989"/>
    </source>
</evidence>
<evidence type="ECO:0000256" key="8">
    <source>
        <dbReference type="ARBA" id="ARBA00022958"/>
    </source>
</evidence>
<reference evidence="14 15" key="1">
    <citation type="submission" date="2019-02" db="EMBL/GenBank/DDBJ databases">
        <title>Deep-cultivation of Planctomycetes and their phenomic and genomic characterization uncovers novel biology.</title>
        <authorList>
            <person name="Wiegand S."/>
            <person name="Jogler M."/>
            <person name="Boedeker C."/>
            <person name="Pinto D."/>
            <person name="Vollmers J."/>
            <person name="Rivas-Marin E."/>
            <person name="Kohn T."/>
            <person name="Peeters S.H."/>
            <person name="Heuer A."/>
            <person name="Rast P."/>
            <person name="Oberbeckmann S."/>
            <person name="Bunk B."/>
            <person name="Jeske O."/>
            <person name="Meyerdierks A."/>
            <person name="Storesund J.E."/>
            <person name="Kallscheuer N."/>
            <person name="Luecker S."/>
            <person name="Lage O.M."/>
            <person name="Pohl T."/>
            <person name="Merkel B.J."/>
            <person name="Hornburger P."/>
            <person name="Mueller R.-W."/>
            <person name="Bruemmer F."/>
            <person name="Labrenz M."/>
            <person name="Spormann A.M."/>
            <person name="Op den Camp H."/>
            <person name="Overmann J."/>
            <person name="Amann R."/>
            <person name="Jetten M.S.M."/>
            <person name="Mascher T."/>
            <person name="Medema M.H."/>
            <person name="Devos D.P."/>
            <person name="Kaster A.-K."/>
            <person name="Ovreas L."/>
            <person name="Rohde M."/>
            <person name="Galperin M.Y."/>
            <person name="Jogler C."/>
        </authorList>
    </citation>
    <scope>NUCLEOTIDE SEQUENCE [LARGE SCALE GENOMIC DNA]</scope>
    <source>
        <strain evidence="14 15">Pla110</strain>
    </source>
</reference>
<keyword evidence="9 13" id="KW-1133">Transmembrane helix</keyword>
<sequence length="534" mass="59603">MNWLLLSRILGQLGILIGCSMVVSLPWAFPFMGQTRTFETQGFIGLLFSIVCSLTIGGALYYTGRQERSNILRKEALAIVGLGWLLAGFLGSLPYLFSHTYREADQPMTVVDALFESVSGFTTTGASVLTQLEDPQLTDPESEHTKLIPRCILFWRSFTHWLGGMGIIVLFVAILGQLGAGGKALMRREVPGPINEAVRPRVRETAIVMWAIYMSLTAVFTLVYWLEGMTFYDALCHTFGTLATGGFSTFNKSLGHFQSVTIEMTTVVGMLMAGTNFALYYFVFRYSSRNEHFSLKQRFAPLYKDPELKTYLAILCFATLALSWSLWWNDIYDSILTCLRHSTFTSVSIMTTTGYGTENFHEWSEFAKGLLLLLMFIGGCSGSTAGGLKVIRFLLFAKIIRLEVEQAFRPNVVRSLKIFGVSVDKSLRHEVMVYFSLVLFIFISSWMVLAAIEPDDQWQKGEQNVKAEKLLDCASAVASSLNNIGPGLGVLGPAENYSSFSGPGKLLLTLLMLLGRLELFAILVLFFPTFWRNQ</sequence>
<dbReference type="PANTHER" id="PTHR32024:SF2">
    <property type="entry name" value="TRK SYSTEM POTASSIUM UPTAKE PROTEIN TRKG-RELATED"/>
    <property type="match status" value="1"/>
</dbReference>